<dbReference type="Gene3D" id="2.160.20.10">
    <property type="entry name" value="Single-stranded right-handed beta-helix, Pectin lyase-like"/>
    <property type="match status" value="1"/>
</dbReference>
<proteinExistence type="predicted"/>
<dbReference type="InterPro" id="IPR006626">
    <property type="entry name" value="PbH1"/>
</dbReference>
<evidence type="ECO:0000313" key="3">
    <source>
        <dbReference type="EMBL" id="CUS03419.2"/>
    </source>
</evidence>
<name>A0A160T2F6_9CHLR</name>
<dbReference type="RefSeq" id="WP_162292452.1">
    <property type="nucleotide sequence ID" value="NZ_LN890655.1"/>
</dbReference>
<dbReference type="KEGG" id="pbf:CFX0092_A1541"/>
<dbReference type="InterPro" id="IPR012334">
    <property type="entry name" value="Pectin_lyas_fold"/>
</dbReference>
<dbReference type="InterPro" id="IPR022409">
    <property type="entry name" value="PKD/Chitinase_dom"/>
</dbReference>
<dbReference type="Gene3D" id="2.60.40.10">
    <property type="entry name" value="Immunoglobulins"/>
    <property type="match status" value="1"/>
</dbReference>
<dbReference type="SMART" id="SM00710">
    <property type="entry name" value="PbH1"/>
    <property type="match status" value="6"/>
</dbReference>
<dbReference type="InterPro" id="IPR011050">
    <property type="entry name" value="Pectin_lyase_fold/virulence"/>
</dbReference>
<protein>
    <recommendedName>
        <fullName evidence="2">PKD domain-containing protein</fullName>
    </recommendedName>
</protein>
<gene>
    <name evidence="3" type="ORF">CFX0092_A1541</name>
</gene>
<dbReference type="CDD" id="cd00146">
    <property type="entry name" value="PKD"/>
    <property type="match status" value="1"/>
</dbReference>
<evidence type="ECO:0000259" key="2">
    <source>
        <dbReference type="PROSITE" id="PS50093"/>
    </source>
</evidence>
<dbReference type="Proteomes" id="UP000215027">
    <property type="component" value="Chromosome I"/>
</dbReference>
<dbReference type="AlphaFoldDB" id="A0A160T2F6"/>
<dbReference type="InterPro" id="IPR035986">
    <property type="entry name" value="PKD_dom_sf"/>
</dbReference>
<dbReference type="SMART" id="SM00089">
    <property type="entry name" value="PKD"/>
    <property type="match status" value="1"/>
</dbReference>
<feature type="region of interest" description="Disordered" evidence="1">
    <location>
        <begin position="634"/>
        <end position="656"/>
    </location>
</feature>
<reference evidence="3" key="1">
    <citation type="submission" date="2016-01" db="EMBL/GenBank/DDBJ databases">
        <authorList>
            <person name="Mcilroy J.S."/>
            <person name="Karst M S."/>
            <person name="Albertsen M."/>
        </authorList>
    </citation>
    <scope>NUCLEOTIDE SEQUENCE</scope>
    <source>
        <strain evidence="3">Cfx-K</strain>
    </source>
</reference>
<accession>A0A160T2F6</accession>
<organism evidence="3 4">
    <name type="scientific">Candidatus Promineifilum breve</name>
    <dbReference type="NCBI Taxonomy" id="1806508"/>
    <lineage>
        <taxon>Bacteria</taxon>
        <taxon>Bacillati</taxon>
        <taxon>Chloroflexota</taxon>
        <taxon>Ardenticatenia</taxon>
        <taxon>Candidatus Promineifilales</taxon>
        <taxon>Candidatus Promineifilaceae</taxon>
        <taxon>Candidatus Promineifilum</taxon>
    </lineage>
</organism>
<sequence>MATYYVDGNTGNDANNGSSAQPWKKLGQAMDVVQPGDEVRIRTAVYHEELRINVANTTWKADTGHKPVIDGRYHEGLFENGRLPTPGEGNGYLPEGEGNMVRCRGEGVTLDGLTIQNCAGTGIGVSESNVTIRNCRLDFTYDSSIKVNPTTTYIDNVVVENNVCTRSSMRYFDPNRSNPGGSQSVNGVCKIGRTRDGIIRNNVFAYGHGEGINVDKGTSRILVEGNIVHTCNHVHIYINHSIDPIIRNNLIYHLYTNDHLGENGRPPAAIIYGDEHAGGAPWAPSSGGAIYNNLIIGLGKLFMVRNNTHNYDTQLDHAYIGYNTFIGGSKTEAGIQILGNSHGRPHKDSIFENNIIINAPQISQVTGSISGLAFRNNLWSEQPHQAMRGPGDRIGNPKLVDPLAEIEFTFPDPNTNIDPRNYQLTSHSALAIGMASDGSQFNNLRPPTINKDFFGANRDGQPDIGAHEFAGVVTDLTANFSIGPGQGAGSLPHTVDFTDKSVSQHPIVSHAWDFGDGQTSTETNPSHTYATAGDFDVSLTVTDDQGNSDTLTQPGLINVTAEPDTEIPDTFRRFILMQPAAQQILAFGTQYPDLRCIVIWNDDPFHLLNFADVEDVVRGLADDTTEVIWIDPSDQGEPILTEDDVEPIESSASRESPAAILARVRA</sequence>
<keyword evidence="4" id="KW-1185">Reference proteome</keyword>
<dbReference type="InterPro" id="IPR011459">
    <property type="entry name" value="DUF1565"/>
</dbReference>
<dbReference type="EMBL" id="LN890655">
    <property type="protein sequence ID" value="CUS03419.2"/>
    <property type="molecule type" value="Genomic_DNA"/>
</dbReference>
<evidence type="ECO:0000256" key="1">
    <source>
        <dbReference type="SAM" id="MobiDB-lite"/>
    </source>
</evidence>
<dbReference type="PROSITE" id="PS50093">
    <property type="entry name" value="PKD"/>
    <property type="match status" value="1"/>
</dbReference>
<dbReference type="InterPro" id="IPR013783">
    <property type="entry name" value="Ig-like_fold"/>
</dbReference>
<dbReference type="SUPFAM" id="SSF49299">
    <property type="entry name" value="PKD domain"/>
    <property type="match status" value="1"/>
</dbReference>
<dbReference type="Pfam" id="PF07602">
    <property type="entry name" value="DUF1565"/>
    <property type="match status" value="1"/>
</dbReference>
<evidence type="ECO:0000313" key="4">
    <source>
        <dbReference type="Proteomes" id="UP000215027"/>
    </source>
</evidence>
<dbReference type="InterPro" id="IPR000601">
    <property type="entry name" value="PKD_dom"/>
</dbReference>
<dbReference type="SUPFAM" id="SSF51126">
    <property type="entry name" value="Pectin lyase-like"/>
    <property type="match status" value="1"/>
</dbReference>
<feature type="domain" description="PKD" evidence="2">
    <location>
        <begin position="478"/>
        <end position="564"/>
    </location>
</feature>
<dbReference type="Pfam" id="PF18911">
    <property type="entry name" value="PKD_4"/>
    <property type="match status" value="1"/>
</dbReference>